<dbReference type="SUPFAM" id="SSF48452">
    <property type="entry name" value="TPR-like"/>
    <property type="match status" value="3"/>
</dbReference>
<evidence type="ECO:0000313" key="5">
    <source>
        <dbReference type="EMBL" id="SEQ81895.1"/>
    </source>
</evidence>
<dbReference type="InterPro" id="IPR019734">
    <property type="entry name" value="TPR_rpt"/>
</dbReference>
<keyword evidence="1" id="KW-0677">Repeat</keyword>
<dbReference type="PANTHER" id="PTHR35807:SF2">
    <property type="entry name" value="TRANSCRIPTIONAL ACTIVATOR DOMAIN"/>
    <property type="match status" value="1"/>
</dbReference>
<dbReference type="InterPro" id="IPR056884">
    <property type="entry name" value="NPHP3-like_N"/>
</dbReference>
<dbReference type="InterPro" id="IPR059106">
    <property type="entry name" value="WHD_MalT"/>
</dbReference>
<evidence type="ECO:0000259" key="4">
    <source>
        <dbReference type="SMART" id="SM01043"/>
    </source>
</evidence>
<proteinExistence type="predicted"/>
<organism evidence="5 6">
    <name type="scientific">Virgibacillus subterraneus</name>
    <dbReference type="NCBI Taxonomy" id="621109"/>
    <lineage>
        <taxon>Bacteria</taxon>
        <taxon>Bacillati</taxon>
        <taxon>Bacillota</taxon>
        <taxon>Bacilli</taxon>
        <taxon>Bacillales</taxon>
        <taxon>Bacillaceae</taxon>
        <taxon>Virgibacillus</taxon>
    </lineage>
</organism>
<dbReference type="InterPro" id="IPR011990">
    <property type="entry name" value="TPR-like_helical_dom_sf"/>
</dbReference>
<name>A0A1H9J5J4_9BACI</name>
<evidence type="ECO:0000256" key="3">
    <source>
        <dbReference type="ARBA" id="ARBA00023163"/>
    </source>
</evidence>
<protein>
    <submittedName>
        <fullName evidence="5">Transcriptional regulator</fullName>
    </submittedName>
</protein>
<dbReference type="SUPFAM" id="SSF46894">
    <property type="entry name" value="C-terminal effector domain of the bipartite response regulators"/>
    <property type="match status" value="1"/>
</dbReference>
<keyword evidence="6" id="KW-1185">Reference proteome</keyword>
<dbReference type="Gene3D" id="3.40.50.300">
    <property type="entry name" value="P-loop containing nucleotide triphosphate hydrolases"/>
    <property type="match status" value="1"/>
</dbReference>
<dbReference type="InterPro" id="IPR005158">
    <property type="entry name" value="BTAD"/>
</dbReference>
<dbReference type="InterPro" id="IPR027417">
    <property type="entry name" value="P-loop_NTPase"/>
</dbReference>
<comment type="caution">
    <text evidence="5">The sequence shown here is derived from an EMBL/GenBank/DDBJ whole genome shotgun (WGS) entry which is preliminary data.</text>
</comment>
<dbReference type="Proteomes" id="UP000198733">
    <property type="component" value="Unassembled WGS sequence"/>
</dbReference>
<dbReference type="Gene3D" id="1.25.40.10">
    <property type="entry name" value="Tetratricopeptide repeat domain"/>
    <property type="match status" value="3"/>
</dbReference>
<keyword evidence="3" id="KW-0804">Transcription</keyword>
<evidence type="ECO:0000313" key="6">
    <source>
        <dbReference type="Proteomes" id="UP000198733"/>
    </source>
</evidence>
<reference evidence="5 6" key="1">
    <citation type="submission" date="2016-10" db="EMBL/GenBank/DDBJ databases">
        <authorList>
            <person name="Varghese N."/>
            <person name="Submissions S."/>
        </authorList>
    </citation>
    <scope>NUCLEOTIDE SEQUENCE [LARGE SCALE GENOMIC DNA]</scope>
    <source>
        <strain evidence="5 6">CGMCC 1.7734</strain>
    </source>
</reference>
<evidence type="ECO:0000256" key="2">
    <source>
        <dbReference type="ARBA" id="ARBA00023015"/>
    </source>
</evidence>
<feature type="domain" description="Bacterial transcriptional activator" evidence="4">
    <location>
        <begin position="934"/>
        <end position="1076"/>
    </location>
</feature>
<dbReference type="InterPro" id="IPR051677">
    <property type="entry name" value="AfsR-DnrI-RedD_regulator"/>
</dbReference>
<keyword evidence="2" id="KW-0805">Transcription regulation</keyword>
<gene>
    <name evidence="5" type="ORF">SAMN05216232_3403</name>
</gene>
<dbReference type="Pfam" id="PF03704">
    <property type="entry name" value="BTAD"/>
    <property type="match status" value="1"/>
</dbReference>
<dbReference type="Gene3D" id="1.10.10.10">
    <property type="entry name" value="Winged helix-like DNA-binding domain superfamily/Winged helix DNA-binding domain"/>
    <property type="match status" value="1"/>
</dbReference>
<dbReference type="RefSeq" id="WP_245736127.1">
    <property type="nucleotide sequence ID" value="NZ_FOEH01000006.1"/>
</dbReference>
<accession>A0A1H9J5J4</accession>
<dbReference type="Pfam" id="PF24883">
    <property type="entry name" value="NPHP3_N"/>
    <property type="match status" value="1"/>
</dbReference>
<dbReference type="SMART" id="SM00028">
    <property type="entry name" value="TPR"/>
    <property type="match status" value="6"/>
</dbReference>
<dbReference type="SUPFAM" id="SSF52540">
    <property type="entry name" value="P-loop containing nucleoside triphosphate hydrolases"/>
    <property type="match status" value="1"/>
</dbReference>
<sequence>MKEGMGSMGKIPIIQSQLSPPPIKDRFVRRAKVNRKLINANKYPLTLLHAGAGYGKSTALALFVHDISPGSCWYSISQNDDDILPFINKLIHAVKLKYPLFGKSILNEIEKLDNYINDEQIWSLTSSFINEIIEMKKQVTLILDDFHHVKNSNEIEQWIKQLLDYVPENMHIILSSRTKPKWDIIPKLKIKGDLLDIPQNDLVLSSDEMHHVLEDIYQVNLVSEDLQKIHQLTEGWAIAFSMFIQHMQSESSIDNIFQNRQQSLQDLFDYLASEVLSKQSLITQQFLLQSSIIDVLTPDVSDYVLQINGSEEILAGLVEQNLFIVEGEGSHYRYHALFKAFLENRLQKTYPVEFKDLHKRAAQYYEKIFHMETALYHYRQIQAFSAIAHILQKQGSKLLRTGRLQHLYELLYELPEKFKEKDLILYFYQGEIERYRSSYAEAEQNYNRILERCKEDYYIAGIALEGMARIYLDTIQPDIAERYVNQAIQMRERSSASKEEMARLYQLMAENLINAGQAMKAESWFDRAKELNLPLEEGNLQARIYLRTGKLAKARETLIQRKQNAKTTKHLPQSHRETDILLSIIEAFMGEAESSRKLASNGIQLGLNIQSPFVEACGWMRMGHAVQLSDHYESDLAINCYETALDIMEKINVSRGKAEPYMGLAILYGKKQQYDQAVETANKGLRETEKVKDRWLSAMIKLCIGITEIYNNDLERASQVMMEVHREFKSCGDRYGNLVSRFWNTFIAFKQENDERFKQEMQLFLKELQTEEYDFFLKKRTTFGPTDVQNIAPMLLKAKNLDIEPAFVSRLLYELGFDETIKSHPGYTLTIQTFGHLKVWLGNKQVENTDWQRGKAKELFELLITNREKLISKEEILQKLWPNQDENGANKTFKVTLNALLKALEPMRKAREESFFIKRKGSAYGLNQDSGYKLDSIIFEEGVLSGIEESDPKHAKEKLDKALALYEGDYLADLRFTDWCVTERERLQLIYLRGLEKMAQVSVRLREFNACIDWCEKILAIDNAWEEAYRLLMYSYYQNNNRPQAIKWYEKCASNLEEELGIEPMEPTREMYYMIIESEELKSY</sequence>
<dbReference type="InterPro" id="IPR016032">
    <property type="entry name" value="Sig_transdc_resp-reg_C-effctor"/>
</dbReference>
<dbReference type="InterPro" id="IPR036388">
    <property type="entry name" value="WH-like_DNA-bd_sf"/>
</dbReference>
<dbReference type="EMBL" id="FOEH01000006">
    <property type="protein sequence ID" value="SEQ81895.1"/>
    <property type="molecule type" value="Genomic_DNA"/>
</dbReference>
<dbReference type="Pfam" id="PF25873">
    <property type="entry name" value="WHD_MalT"/>
    <property type="match status" value="1"/>
</dbReference>
<evidence type="ECO:0000256" key="1">
    <source>
        <dbReference type="ARBA" id="ARBA00022737"/>
    </source>
</evidence>
<dbReference type="PANTHER" id="PTHR35807">
    <property type="entry name" value="TRANSCRIPTIONAL REGULATOR REDD-RELATED"/>
    <property type="match status" value="1"/>
</dbReference>
<dbReference type="SMART" id="SM01043">
    <property type="entry name" value="BTAD"/>
    <property type="match status" value="1"/>
</dbReference>